<feature type="region of interest" description="Disordered" evidence="1">
    <location>
        <begin position="61"/>
        <end position="162"/>
    </location>
</feature>
<organism evidence="2 3">
    <name type="scientific">Ridgeia piscesae</name>
    <name type="common">Tubeworm</name>
    <dbReference type="NCBI Taxonomy" id="27915"/>
    <lineage>
        <taxon>Eukaryota</taxon>
        <taxon>Metazoa</taxon>
        <taxon>Spiralia</taxon>
        <taxon>Lophotrochozoa</taxon>
        <taxon>Annelida</taxon>
        <taxon>Polychaeta</taxon>
        <taxon>Sedentaria</taxon>
        <taxon>Canalipalpata</taxon>
        <taxon>Sabellida</taxon>
        <taxon>Siboglinidae</taxon>
        <taxon>Ridgeia</taxon>
    </lineage>
</organism>
<feature type="compositionally biased region" description="Basic residues" evidence="1">
    <location>
        <begin position="128"/>
        <end position="138"/>
    </location>
</feature>
<accession>A0AAD9UFW0</accession>
<dbReference type="Proteomes" id="UP001209878">
    <property type="component" value="Unassembled WGS sequence"/>
</dbReference>
<evidence type="ECO:0000313" key="3">
    <source>
        <dbReference type="Proteomes" id="UP001209878"/>
    </source>
</evidence>
<gene>
    <name evidence="2" type="ORF">NP493_149g01002</name>
</gene>
<dbReference type="AlphaFoldDB" id="A0AAD9UFW0"/>
<comment type="caution">
    <text evidence="2">The sequence shown here is derived from an EMBL/GenBank/DDBJ whole genome shotgun (WGS) entry which is preliminary data.</text>
</comment>
<reference evidence="2" key="1">
    <citation type="journal article" date="2023" name="Mol. Biol. Evol.">
        <title>Third-Generation Sequencing Reveals the Adaptive Role of the Epigenome in Three Deep-Sea Polychaetes.</title>
        <authorList>
            <person name="Perez M."/>
            <person name="Aroh O."/>
            <person name="Sun Y."/>
            <person name="Lan Y."/>
            <person name="Juniper S.K."/>
            <person name="Young C.R."/>
            <person name="Angers B."/>
            <person name="Qian P.Y."/>
        </authorList>
    </citation>
    <scope>NUCLEOTIDE SEQUENCE</scope>
    <source>
        <strain evidence="2">R07B-5</strain>
    </source>
</reference>
<evidence type="ECO:0000313" key="2">
    <source>
        <dbReference type="EMBL" id="KAK2187937.1"/>
    </source>
</evidence>
<dbReference type="EMBL" id="JAODUO010000149">
    <property type="protein sequence ID" value="KAK2187937.1"/>
    <property type="molecule type" value="Genomic_DNA"/>
</dbReference>
<sequence length="162" mass="17574">MQPRAAKSVSPQSSSPPSSSGSKLNVSFSAHASAPRGEALISYMRRVQRQLATMRNELRRVQSVGQRTNAASSGIGLWLPKTSGAKPPKPSRKPKIKARKPSRTGSESLQAEDPLVLPPLFPRQTKEAKRRRTKRCTSRKTSGILPPLDPQTGDSHGGQQSE</sequence>
<feature type="compositionally biased region" description="Polar residues" evidence="1">
    <location>
        <begin position="63"/>
        <end position="72"/>
    </location>
</feature>
<protein>
    <submittedName>
        <fullName evidence="2">Uncharacterized protein</fullName>
    </submittedName>
</protein>
<feature type="region of interest" description="Disordered" evidence="1">
    <location>
        <begin position="1"/>
        <end position="29"/>
    </location>
</feature>
<evidence type="ECO:0000256" key="1">
    <source>
        <dbReference type="SAM" id="MobiDB-lite"/>
    </source>
</evidence>
<name>A0AAD9UFW0_RIDPI</name>
<feature type="compositionally biased region" description="Low complexity" evidence="1">
    <location>
        <begin position="8"/>
        <end position="22"/>
    </location>
</feature>
<proteinExistence type="predicted"/>
<keyword evidence="3" id="KW-1185">Reference proteome</keyword>
<feature type="compositionally biased region" description="Basic residues" evidence="1">
    <location>
        <begin position="89"/>
        <end position="102"/>
    </location>
</feature>
<feature type="compositionally biased region" description="Polar residues" evidence="1">
    <location>
        <begin position="152"/>
        <end position="162"/>
    </location>
</feature>